<evidence type="ECO:0000313" key="3">
    <source>
        <dbReference type="Proteomes" id="UP000785679"/>
    </source>
</evidence>
<protein>
    <recommendedName>
        <fullName evidence="1">Xylose isomerase-like TIM barrel domain-containing protein</fullName>
    </recommendedName>
</protein>
<organism evidence="2 3">
    <name type="scientific">Halteria grandinella</name>
    <dbReference type="NCBI Taxonomy" id="5974"/>
    <lineage>
        <taxon>Eukaryota</taxon>
        <taxon>Sar</taxon>
        <taxon>Alveolata</taxon>
        <taxon>Ciliophora</taxon>
        <taxon>Intramacronucleata</taxon>
        <taxon>Spirotrichea</taxon>
        <taxon>Stichotrichia</taxon>
        <taxon>Sporadotrichida</taxon>
        <taxon>Halteriidae</taxon>
        <taxon>Halteria</taxon>
    </lineage>
</organism>
<comment type="caution">
    <text evidence="2">The sequence shown here is derived from an EMBL/GenBank/DDBJ whole genome shotgun (WGS) entry which is preliminary data.</text>
</comment>
<keyword evidence="3" id="KW-1185">Reference proteome</keyword>
<name>A0A8J8NAP6_HALGN</name>
<evidence type="ECO:0000313" key="2">
    <source>
        <dbReference type="EMBL" id="TNV71527.1"/>
    </source>
</evidence>
<proteinExistence type="predicted"/>
<dbReference type="InterPro" id="IPR036237">
    <property type="entry name" value="Xyl_isomerase-like_sf"/>
</dbReference>
<accession>A0A8J8NAP6</accession>
<dbReference type="Pfam" id="PF01261">
    <property type="entry name" value="AP_endonuc_2"/>
    <property type="match status" value="1"/>
</dbReference>
<dbReference type="EMBL" id="RRYP01029760">
    <property type="protein sequence ID" value="TNV71527.1"/>
    <property type="molecule type" value="Genomic_DNA"/>
</dbReference>
<dbReference type="Gene3D" id="3.20.20.150">
    <property type="entry name" value="Divalent-metal-dependent TIM barrel enzymes"/>
    <property type="match status" value="1"/>
</dbReference>
<dbReference type="Proteomes" id="UP000785679">
    <property type="component" value="Unassembled WGS sequence"/>
</dbReference>
<dbReference type="PANTHER" id="PTHR12110">
    <property type="entry name" value="HYDROXYPYRUVATE ISOMERASE"/>
    <property type="match status" value="1"/>
</dbReference>
<dbReference type="AlphaFoldDB" id="A0A8J8NAP6"/>
<dbReference type="InterPro" id="IPR050312">
    <property type="entry name" value="IolE/XylAMocC-like"/>
</dbReference>
<sequence length="274" mass="30403">MITLSAFADEISPLPEEQIDVLARHGIKHIEFRSIHGKNVLDLTDDEHAQFRDLLRQNGFGLSAIGSPVGKIKITEPFEPHLDRYAIALKLAEFYSTPRIRIFSFYMPEGDDPAIHRNEVIRRMTALAGVAEAKGIRLFLENEKGIYGDTAERSHDLVTAVGSPALEHAFDPANYLEVGQDIDSAWNLLRPQVGHFHVKDYCTKTHKNVPAGQGEGQIPRLIADAVAHGYKGFCTLEPHLVVAEKFYGFTGPERFGDAATALKTELNARDVSFA</sequence>
<dbReference type="PANTHER" id="PTHR12110:SF53">
    <property type="entry name" value="BLR5974 PROTEIN"/>
    <property type="match status" value="1"/>
</dbReference>
<reference evidence="2" key="1">
    <citation type="submission" date="2019-06" db="EMBL/GenBank/DDBJ databases">
        <authorList>
            <person name="Zheng W."/>
        </authorList>
    </citation>
    <scope>NUCLEOTIDE SEQUENCE</scope>
    <source>
        <strain evidence="2">QDHG01</strain>
    </source>
</reference>
<feature type="domain" description="Xylose isomerase-like TIM barrel" evidence="1">
    <location>
        <begin position="20"/>
        <end position="239"/>
    </location>
</feature>
<dbReference type="OrthoDB" id="10319375at2759"/>
<gene>
    <name evidence="2" type="ORF">FGO68_gene14387</name>
</gene>
<dbReference type="SUPFAM" id="SSF51658">
    <property type="entry name" value="Xylose isomerase-like"/>
    <property type="match status" value="1"/>
</dbReference>
<dbReference type="InterPro" id="IPR013022">
    <property type="entry name" value="Xyl_isomerase-like_TIM-brl"/>
</dbReference>
<evidence type="ECO:0000259" key="1">
    <source>
        <dbReference type="Pfam" id="PF01261"/>
    </source>
</evidence>